<gene>
    <name evidence="2" type="ORF">IPOD504_LOCUS15257</name>
</gene>
<name>A0ABN8IZ47_9NEOP</name>
<dbReference type="Proteomes" id="UP000837857">
    <property type="component" value="Chromosome 6"/>
</dbReference>
<feature type="region of interest" description="Disordered" evidence="1">
    <location>
        <begin position="42"/>
        <end position="82"/>
    </location>
</feature>
<evidence type="ECO:0000313" key="3">
    <source>
        <dbReference type="Proteomes" id="UP000837857"/>
    </source>
</evidence>
<reference evidence="2" key="1">
    <citation type="submission" date="2022-03" db="EMBL/GenBank/DDBJ databases">
        <authorList>
            <person name="Martin H S."/>
        </authorList>
    </citation>
    <scope>NUCLEOTIDE SEQUENCE</scope>
</reference>
<accession>A0ABN8IZ47</accession>
<sequence length="82" mass="8860">MNSTPNAAAARFFGRRPPWRKRTDLDAQSTFIISGGMRYAGDASLARNTSPTTSTTISNSRSRGSNGSTRCTPNHIKSITLL</sequence>
<organism evidence="2 3">
    <name type="scientific">Iphiclides podalirius</name>
    <name type="common">scarce swallowtail</name>
    <dbReference type="NCBI Taxonomy" id="110791"/>
    <lineage>
        <taxon>Eukaryota</taxon>
        <taxon>Metazoa</taxon>
        <taxon>Ecdysozoa</taxon>
        <taxon>Arthropoda</taxon>
        <taxon>Hexapoda</taxon>
        <taxon>Insecta</taxon>
        <taxon>Pterygota</taxon>
        <taxon>Neoptera</taxon>
        <taxon>Endopterygota</taxon>
        <taxon>Lepidoptera</taxon>
        <taxon>Glossata</taxon>
        <taxon>Ditrysia</taxon>
        <taxon>Papilionoidea</taxon>
        <taxon>Papilionidae</taxon>
        <taxon>Papilioninae</taxon>
        <taxon>Iphiclides</taxon>
    </lineage>
</organism>
<feature type="non-terminal residue" evidence="2">
    <location>
        <position position="82"/>
    </location>
</feature>
<dbReference type="EMBL" id="OW152818">
    <property type="protein sequence ID" value="CAH2071760.1"/>
    <property type="molecule type" value="Genomic_DNA"/>
</dbReference>
<protein>
    <submittedName>
        <fullName evidence="2">Uncharacterized protein</fullName>
    </submittedName>
</protein>
<evidence type="ECO:0000313" key="2">
    <source>
        <dbReference type="EMBL" id="CAH2071760.1"/>
    </source>
</evidence>
<proteinExistence type="predicted"/>
<evidence type="ECO:0000256" key="1">
    <source>
        <dbReference type="SAM" id="MobiDB-lite"/>
    </source>
</evidence>
<feature type="compositionally biased region" description="Low complexity" evidence="1">
    <location>
        <begin position="47"/>
        <end position="72"/>
    </location>
</feature>
<keyword evidence="3" id="KW-1185">Reference proteome</keyword>